<evidence type="ECO:0000256" key="1">
    <source>
        <dbReference type="SAM" id="MobiDB-lite"/>
    </source>
</evidence>
<feature type="region of interest" description="Disordered" evidence="1">
    <location>
        <begin position="28"/>
        <end position="84"/>
    </location>
</feature>
<protein>
    <submittedName>
        <fullName evidence="2">Ribonuclease H-like domain-containing protein</fullName>
    </submittedName>
</protein>
<reference evidence="2" key="1">
    <citation type="journal article" date="2019" name="Sci. Rep.">
        <title>Draft genome of Tanacetum cinerariifolium, the natural source of mosquito coil.</title>
        <authorList>
            <person name="Yamashiro T."/>
            <person name="Shiraishi A."/>
            <person name="Satake H."/>
            <person name="Nakayama K."/>
        </authorList>
    </citation>
    <scope>NUCLEOTIDE SEQUENCE</scope>
</reference>
<proteinExistence type="predicted"/>
<comment type="caution">
    <text evidence="2">The sequence shown here is derived from an EMBL/GenBank/DDBJ whole genome shotgun (WGS) entry which is preliminary data.</text>
</comment>
<dbReference type="EMBL" id="BKCJ010277290">
    <property type="protein sequence ID" value="GEZ42463.1"/>
    <property type="molecule type" value="Genomic_DNA"/>
</dbReference>
<feature type="compositionally biased region" description="Polar residues" evidence="1">
    <location>
        <begin position="48"/>
        <end position="84"/>
    </location>
</feature>
<dbReference type="AlphaFoldDB" id="A0A699IF70"/>
<organism evidence="2">
    <name type="scientific">Tanacetum cinerariifolium</name>
    <name type="common">Dalmatian daisy</name>
    <name type="synonym">Chrysanthemum cinerariifolium</name>
    <dbReference type="NCBI Taxonomy" id="118510"/>
    <lineage>
        <taxon>Eukaryota</taxon>
        <taxon>Viridiplantae</taxon>
        <taxon>Streptophyta</taxon>
        <taxon>Embryophyta</taxon>
        <taxon>Tracheophyta</taxon>
        <taxon>Spermatophyta</taxon>
        <taxon>Magnoliopsida</taxon>
        <taxon>eudicotyledons</taxon>
        <taxon>Gunneridae</taxon>
        <taxon>Pentapetalae</taxon>
        <taxon>asterids</taxon>
        <taxon>campanulids</taxon>
        <taxon>Asterales</taxon>
        <taxon>Asteraceae</taxon>
        <taxon>Asteroideae</taxon>
        <taxon>Anthemideae</taxon>
        <taxon>Anthemidinae</taxon>
        <taxon>Tanacetum</taxon>
    </lineage>
</organism>
<dbReference type="EMBL" id="BKCJ010278757">
    <property type="protein sequence ID" value="GEZ43670.1"/>
    <property type="molecule type" value="Genomic_DNA"/>
</dbReference>
<sequence>MRNISVNEKADVDYASEAKHLNFFNNQLSQSPYDEGRATSVVEDGPSFSRTDTEASQLSKNGTATQVKDTSLSEGNLSETKIGSSSIPTHNLTFESIDRVQSEPKRSSRVSKIPVQLNDYVIDSKLKYGLEKHVSYAKLNSVNYCFATTLNKSVKPTNYYKAATDPSNSWPLYQSDVNNAFLYGDLIMDVYMTLPLGFGDNSDNKFSLRVLIYLKRAPGTGVQFYKSSNLSLKAFSDADWAKCPVTKKSVLGVVIMIEIFCDRSSANQIASNPGFMKKQNILKLMFIFGGLTVVRRWSGGGPAVVHGGPPPLTGGSGGGAGDKNGSDELVARMLVRVAWDWLRRFRSWLGHPSQQWYILDATCRVAIVGSKE</sequence>
<accession>A0A699IF70</accession>
<evidence type="ECO:0000313" key="2">
    <source>
        <dbReference type="EMBL" id="GEZ42463.1"/>
    </source>
</evidence>
<name>A0A699IF70_TANCI</name>
<evidence type="ECO:0000313" key="3">
    <source>
        <dbReference type="EMBL" id="GEZ43670.1"/>
    </source>
</evidence>
<gene>
    <name evidence="2" type="ORF">Tci_514436</name>
    <name evidence="3" type="ORF">Tci_515643</name>
</gene>